<comment type="caution">
    <text evidence="1">The sequence shown here is derived from an EMBL/GenBank/DDBJ whole genome shotgun (WGS) entry which is preliminary data.</text>
</comment>
<dbReference type="Gene3D" id="3.10.20.30">
    <property type="match status" value="1"/>
</dbReference>
<dbReference type="AlphaFoldDB" id="A0A2N0Z6E6"/>
<dbReference type="EMBL" id="PISE01000007">
    <property type="protein sequence ID" value="PKG25085.1"/>
    <property type="molecule type" value="Genomic_DNA"/>
</dbReference>
<accession>A0A2N0Z6E6</accession>
<gene>
    <name evidence="1" type="primary">thiS</name>
    <name evidence="1" type="ORF">CWS01_03020</name>
</gene>
<evidence type="ECO:0000313" key="1">
    <source>
        <dbReference type="EMBL" id="PKG25085.1"/>
    </source>
</evidence>
<protein>
    <submittedName>
        <fullName evidence="1">Thiamine biosynthesis protein ThiS</fullName>
    </submittedName>
</protein>
<keyword evidence="2" id="KW-1185">Reference proteome</keyword>
<dbReference type="PANTHER" id="PTHR34472">
    <property type="entry name" value="SULFUR CARRIER PROTEIN THIS"/>
    <property type="match status" value="1"/>
</dbReference>
<dbReference type="InterPro" id="IPR016155">
    <property type="entry name" value="Mopterin_synth/thiamin_S_b"/>
</dbReference>
<dbReference type="OrthoDB" id="9798559at2"/>
<dbReference type="Pfam" id="PF02597">
    <property type="entry name" value="ThiS"/>
    <property type="match status" value="1"/>
</dbReference>
<proteinExistence type="predicted"/>
<dbReference type="InterPro" id="IPR010035">
    <property type="entry name" value="Thi_S"/>
</dbReference>
<dbReference type="NCBIfam" id="TIGR01683">
    <property type="entry name" value="thiS"/>
    <property type="match status" value="1"/>
</dbReference>
<organism evidence="1 2">
    <name type="scientific">Niallia nealsonii</name>
    <dbReference type="NCBI Taxonomy" id="115979"/>
    <lineage>
        <taxon>Bacteria</taxon>
        <taxon>Bacillati</taxon>
        <taxon>Bacillota</taxon>
        <taxon>Bacilli</taxon>
        <taxon>Bacillales</taxon>
        <taxon>Bacillaceae</taxon>
        <taxon>Niallia</taxon>
    </lineage>
</organism>
<dbReference type="Proteomes" id="UP000233375">
    <property type="component" value="Unassembled WGS sequence"/>
</dbReference>
<dbReference type="CDD" id="cd00565">
    <property type="entry name" value="Ubl_ThiS"/>
    <property type="match status" value="1"/>
</dbReference>
<dbReference type="SUPFAM" id="SSF54285">
    <property type="entry name" value="MoaD/ThiS"/>
    <property type="match status" value="1"/>
</dbReference>
<dbReference type="InterPro" id="IPR003749">
    <property type="entry name" value="ThiS/MoaD-like"/>
</dbReference>
<dbReference type="PANTHER" id="PTHR34472:SF1">
    <property type="entry name" value="SULFUR CARRIER PROTEIN THIS"/>
    <property type="match status" value="1"/>
</dbReference>
<evidence type="ECO:0000313" key="2">
    <source>
        <dbReference type="Proteomes" id="UP000233375"/>
    </source>
</evidence>
<dbReference type="InterPro" id="IPR012675">
    <property type="entry name" value="Beta-grasp_dom_sf"/>
</dbReference>
<dbReference type="RefSeq" id="WP_101175572.1">
    <property type="nucleotide sequence ID" value="NZ_PISE01000007.1"/>
</dbReference>
<name>A0A2N0Z6E6_9BACI</name>
<sequence length="67" mass="7568">MIIQLNGKSQELTDHIETVADLLAFFELQNRIVIVEINKDIIQKEQYSIQDLKDGDAVELIHFVGGG</sequence>
<reference evidence="1 2" key="1">
    <citation type="journal article" date="2003" name="Int. J. Syst. Evol. Microbiol.">
        <title>Bacillus nealsonii sp. nov., isolated from a spacecraft-assembly facility, whose spores are gamma-radiation resistant.</title>
        <authorList>
            <person name="Venkateswaran K."/>
            <person name="Kempf M."/>
            <person name="Chen F."/>
            <person name="Satomi M."/>
            <person name="Nicholson W."/>
            <person name="Kern R."/>
        </authorList>
    </citation>
    <scope>NUCLEOTIDE SEQUENCE [LARGE SCALE GENOMIC DNA]</scope>
    <source>
        <strain evidence="1 2">FO-92</strain>
    </source>
</reference>